<evidence type="ECO:0008006" key="2">
    <source>
        <dbReference type="Google" id="ProtNLM"/>
    </source>
</evidence>
<evidence type="ECO:0000313" key="1">
    <source>
        <dbReference type="EMBL" id="KAL0276839.1"/>
    </source>
</evidence>
<dbReference type="AlphaFoldDB" id="A0AAW2I3P8"/>
<comment type="caution">
    <text evidence="1">The sequence shown here is derived from an EMBL/GenBank/DDBJ whole genome shotgun (WGS) entry which is preliminary data.</text>
</comment>
<reference evidence="1" key="1">
    <citation type="journal article" date="2024" name="Gigascience">
        <title>Chromosome-level genome of the poultry shaft louse Menopon gallinae provides insight into the host-switching and adaptive evolution of parasitic lice.</title>
        <authorList>
            <person name="Xu Y."/>
            <person name="Ma L."/>
            <person name="Liu S."/>
            <person name="Liang Y."/>
            <person name="Liu Q."/>
            <person name="He Z."/>
            <person name="Tian L."/>
            <person name="Duan Y."/>
            <person name="Cai W."/>
            <person name="Li H."/>
            <person name="Song F."/>
        </authorList>
    </citation>
    <scope>NUCLEOTIDE SEQUENCE</scope>
    <source>
        <strain evidence="1">Cailab_2023a</strain>
    </source>
</reference>
<dbReference type="GO" id="GO:0008080">
    <property type="term" value="F:N-acetyltransferase activity"/>
    <property type="evidence" value="ECO:0007669"/>
    <property type="project" value="TreeGrafter"/>
</dbReference>
<dbReference type="PANTHER" id="PTHR20905">
    <property type="entry name" value="N-ACETYLTRANSFERASE-RELATED"/>
    <property type="match status" value="1"/>
</dbReference>
<accession>A0AAW2I3P8</accession>
<dbReference type="PANTHER" id="PTHR20905:SF28">
    <property type="entry name" value="GH28833P-RELATED"/>
    <property type="match status" value="1"/>
</dbReference>
<dbReference type="EMBL" id="JARGDH010000002">
    <property type="protein sequence ID" value="KAL0276839.1"/>
    <property type="molecule type" value="Genomic_DNA"/>
</dbReference>
<name>A0AAW2I3P8_9NEOP</name>
<protein>
    <recommendedName>
        <fullName evidence="2">Dopamine N-acetyltransferase</fullName>
    </recommendedName>
</protein>
<proteinExistence type="predicted"/>
<organism evidence="1">
    <name type="scientific">Menopon gallinae</name>
    <name type="common">poultry shaft louse</name>
    <dbReference type="NCBI Taxonomy" id="328185"/>
    <lineage>
        <taxon>Eukaryota</taxon>
        <taxon>Metazoa</taxon>
        <taxon>Ecdysozoa</taxon>
        <taxon>Arthropoda</taxon>
        <taxon>Hexapoda</taxon>
        <taxon>Insecta</taxon>
        <taxon>Pterygota</taxon>
        <taxon>Neoptera</taxon>
        <taxon>Paraneoptera</taxon>
        <taxon>Psocodea</taxon>
        <taxon>Troctomorpha</taxon>
        <taxon>Phthiraptera</taxon>
        <taxon>Amblycera</taxon>
        <taxon>Menoponidae</taxon>
        <taxon>Menopon</taxon>
    </lineage>
</organism>
<gene>
    <name evidence="1" type="ORF">PYX00_004319</name>
</gene>
<dbReference type="Gene3D" id="3.40.630.30">
    <property type="match status" value="1"/>
</dbReference>
<sequence>MPEKFRVVRMTKEHIPGAIIVLREAFFTTEKVSTCVRILDDSEEIPNDTGYKLTVAAKELEDLAIDAIKDGVSFAAVDVVTNEVYGVALNKIQKKPPPGKLSYFEQFAKDNIKEKPSLELVDFMVRVDGMYDLFGNYNTDCLLEIMFLAVRTDKKGMGIGTALVTNSVNLGQKLKLKNEKKDPSIDVKSEAKEYQDSEALDAVPKCVTAIFTSRFSQLCGRRSGFEEVLKVPYTEFNYKGKSYADTIGPDHPYCTLSVKTLQ</sequence>